<evidence type="ECO:0000313" key="4">
    <source>
        <dbReference type="Proteomes" id="UP001595693"/>
    </source>
</evidence>
<gene>
    <name evidence="3" type="ORF">ACFOW3_05820</name>
</gene>
<name>A0ABV8D6V6_9BURK</name>
<feature type="domain" description="Metallo-beta-lactamase" evidence="2">
    <location>
        <begin position="37"/>
        <end position="108"/>
    </location>
</feature>
<organism evidence="3 4">
    <name type="scientific">Acidovorax facilis</name>
    <dbReference type="NCBI Taxonomy" id="12917"/>
    <lineage>
        <taxon>Bacteria</taxon>
        <taxon>Pseudomonadati</taxon>
        <taxon>Pseudomonadota</taxon>
        <taxon>Betaproteobacteria</taxon>
        <taxon>Burkholderiales</taxon>
        <taxon>Comamonadaceae</taxon>
        <taxon>Acidovorax</taxon>
    </lineage>
</organism>
<sequence>MSTNKARPKVGAGAKPPALTKSAKGPTHLNLFAYQVGFGDCFLLQFVYGDADSDKRHVLIDFGTTGAPEADSGKLMQRVAEDIREKCRGAQLDAVVATHRHADHISGFATKSNGNGSGDIIRALQPRLVLQPWTEDLALATDATGPLTKNAKATAGSTRAFSALQAMNNVAEQVVKLAAEKPGGLPRGLAERLDFLGRDNTKNLSAVENLAGMGNAGKSSYAYYGMEDPLKDLLPGVKTYVLGPPTVDQSATIKKQRATDNDEFWHFHARGVSTANSIDGNAHGPFDASYVFAKKGKLPREARWAAKHITNARGNQLLGIVTMLDKAMNNTSLILLFEVGGKRLLFPGDAQIENWSYALEQPGIAEMLADVDLYKVGHHGSLNATPKSLWKGFNKRGNSSKKDRMTSVLSTMAGKHGSEEKRTEVPRKTLVDELKHDTHFHSTQELPINGLYTHVRIDF</sequence>
<protein>
    <submittedName>
        <fullName evidence="3">MBL fold metallo-hydrolase</fullName>
    </submittedName>
</protein>
<dbReference type="PANTHER" id="PTHR30619">
    <property type="entry name" value="DNA INTERNALIZATION/COMPETENCE PROTEIN COMEC/REC2"/>
    <property type="match status" value="1"/>
</dbReference>
<evidence type="ECO:0000259" key="2">
    <source>
        <dbReference type="Pfam" id="PF00753"/>
    </source>
</evidence>
<reference evidence="4" key="1">
    <citation type="journal article" date="2019" name="Int. J. Syst. Evol. Microbiol.">
        <title>The Global Catalogue of Microorganisms (GCM) 10K type strain sequencing project: providing services to taxonomists for standard genome sequencing and annotation.</title>
        <authorList>
            <consortium name="The Broad Institute Genomics Platform"/>
            <consortium name="The Broad Institute Genome Sequencing Center for Infectious Disease"/>
            <person name="Wu L."/>
            <person name="Ma J."/>
        </authorList>
    </citation>
    <scope>NUCLEOTIDE SEQUENCE [LARGE SCALE GENOMIC DNA]</scope>
    <source>
        <strain evidence="4">CCUG 2113</strain>
    </source>
</reference>
<dbReference type="InterPro" id="IPR036866">
    <property type="entry name" value="RibonucZ/Hydroxyglut_hydro"/>
</dbReference>
<dbReference type="InterPro" id="IPR001279">
    <property type="entry name" value="Metallo-B-lactamas"/>
</dbReference>
<dbReference type="Gene3D" id="3.60.15.10">
    <property type="entry name" value="Ribonuclease Z/Hydroxyacylglutathione hydrolase-like"/>
    <property type="match status" value="2"/>
</dbReference>
<dbReference type="SUPFAM" id="SSF56281">
    <property type="entry name" value="Metallo-hydrolase/oxidoreductase"/>
    <property type="match status" value="1"/>
</dbReference>
<dbReference type="EMBL" id="JBHSAJ010000012">
    <property type="protein sequence ID" value="MFC3934138.1"/>
    <property type="molecule type" value="Genomic_DNA"/>
</dbReference>
<accession>A0ABV8D6V6</accession>
<comment type="caution">
    <text evidence="3">The sequence shown here is derived from an EMBL/GenBank/DDBJ whole genome shotgun (WGS) entry which is preliminary data.</text>
</comment>
<dbReference type="PANTHER" id="PTHR30619:SF1">
    <property type="entry name" value="RECOMBINATION PROTEIN 2"/>
    <property type="match status" value="1"/>
</dbReference>
<feature type="region of interest" description="Disordered" evidence="1">
    <location>
        <begin position="1"/>
        <end position="21"/>
    </location>
</feature>
<dbReference type="InterPro" id="IPR052159">
    <property type="entry name" value="Competence_DNA_uptake"/>
</dbReference>
<dbReference type="RefSeq" id="WP_055401096.1">
    <property type="nucleotide sequence ID" value="NZ_JAMXAX010000111.1"/>
</dbReference>
<dbReference type="Pfam" id="PF00753">
    <property type="entry name" value="Lactamase_B"/>
    <property type="match status" value="1"/>
</dbReference>
<proteinExistence type="predicted"/>
<evidence type="ECO:0000256" key="1">
    <source>
        <dbReference type="SAM" id="MobiDB-lite"/>
    </source>
</evidence>
<dbReference type="Proteomes" id="UP001595693">
    <property type="component" value="Unassembled WGS sequence"/>
</dbReference>
<keyword evidence="4" id="KW-1185">Reference proteome</keyword>
<evidence type="ECO:0000313" key="3">
    <source>
        <dbReference type="EMBL" id="MFC3934138.1"/>
    </source>
</evidence>